<dbReference type="Proteomes" id="UP000243502">
    <property type="component" value="Chromosome 4"/>
</dbReference>
<proteinExistence type="predicted"/>
<evidence type="ECO:0000313" key="1">
    <source>
        <dbReference type="EMBL" id="AUT66449.1"/>
    </source>
</evidence>
<reference evidence="1 2" key="1">
    <citation type="submission" date="2018-01" db="EMBL/GenBank/DDBJ databases">
        <title>Species boundaries and ecological features among Paraburkholderia terrae DSMZ17804T, P. hospita DSMZ17164T and P. caribensis DSMZ13236T.</title>
        <authorList>
            <person name="Pratama A.A."/>
        </authorList>
    </citation>
    <scope>NUCLEOTIDE SEQUENCE [LARGE SCALE GENOMIC DNA]</scope>
    <source>
        <strain evidence="1 2">DSM 17804</strain>
    </source>
</reference>
<accession>A0A2I8F3Y9</accession>
<gene>
    <name evidence="1" type="ORF">C2L65_42965</name>
</gene>
<dbReference type="KEGG" id="pter:C2L65_42965"/>
<organism evidence="1 2">
    <name type="scientific">Paraburkholderia terrae</name>
    <dbReference type="NCBI Taxonomy" id="311230"/>
    <lineage>
        <taxon>Bacteria</taxon>
        <taxon>Pseudomonadati</taxon>
        <taxon>Pseudomonadota</taxon>
        <taxon>Betaproteobacteria</taxon>
        <taxon>Burkholderiales</taxon>
        <taxon>Burkholderiaceae</taxon>
        <taxon>Paraburkholderia</taxon>
    </lineage>
</organism>
<name>A0A2I8F3Y9_9BURK</name>
<dbReference type="AlphaFoldDB" id="A0A2I8F3Y9"/>
<evidence type="ECO:0000313" key="2">
    <source>
        <dbReference type="Proteomes" id="UP000243502"/>
    </source>
</evidence>
<sequence>MYLISTRGQFKSVRKNELRNDDTYVAAEEIIWDSFSTSLKNAFSLFKGLPRAAGKDGDATPDK</sequence>
<protein>
    <submittedName>
        <fullName evidence="1">Uncharacterized protein</fullName>
    </submittedName>
</protein>
<dbReference type="EMBL" id="CP026114">
    <property type="protein sequence ID" value="AUT66449.1"/>
    <property type="molecule type" value="Genomic_DNA"/>
</dbReference>